<dbReference type="InterPro" id="IPR001810">
    <property type="entry name" value="F-box_dom"/>
</dbReference>
<dbReference type="InterPro" id="IPR036047">
    <property type="entry name" value="F-box-like_dom_sf"/>
</dbReference>
<dbReference type="PhylomeDB" id="A0A022Q5H0"/>
<dbReference type="Pfam" id="PF08268">
    <property type="entry name" value="FBA_3"/>
    <property type="match status" value="1"/>
</dbReference>
<dbReference type="AlphaFoldDB" id="A0A022Q5H0"/>
<sequence>MKEPRRNPISNLQLFRNLPLEITIDILSRLPIRRIAICKCVCNSWRELLRSREFLDFHLSKSVPGLLIGHDWDPENYRIFEFVDELGLETHDLHYNTVTKFNSMGFADSSELKGSASGLLFFIRKVSNYDSLYICNPITREYIELPYDGIFYSDSRMVTSVFGVSKITRQHKVIRVFHEIDNRRECDTAAHLLSNVTKSICLVYVLGTGLWRSIAPPAPFIYGSRSIGASVNGNIHWMVENADGSHCVSCFNIETETFSTFAPPIFPVSKKFLVGLVVLGDCLCACDNTFDEIVIWSMKVYGDDKSWRKEFVVKKDGGYVCDCDDCRQVVSPIKVFKDGDILMAWDEIDMIYYSNKTKSITSFDMVRLDDDDGEGLSAMLHTSSFLSLGSFRKESVSSF</sequence>
<keyword evidence="3" id="KW-1185">Reference proteome</keyword>
<accession>A0A022Q5H0</accession>
<dbReference type="PANTHER" id="PTHR31672:SF13">
    <property type="entry name" value="F-BOX PROTEIN CPR30-LIKE"/>
    <property type="match status" value="1"/>
</dbReference>
<dbReference type="InterPro" id="IPR013187">
    <property type="entry name" value="F-box-assoc_dom_typ3"/>
</dbReference>
<dbReference type="OrthoDB" id="687122at2759"/>
<gene>
    <name evidence="2" type="ORF">MIMGU_mgv1a007673mg</name>
</gene>
<evidence type="ECO:0000313" key="3">
    <source>
        <dbReference type="Proteomes" id="UP000030748"/>
    </source>
</evidence>
<dbReference type="Gene3D" id="1.20.1280.50">
    <property type="match status" value="1"/>
</dbReference>
<dbReference type="KEGG" id="egt:105974222"/>
<dbReference type="eggNOG" id="ENOG502QS4I">
    <property type="taxonomic scope" value="Eukaryota"/>
</dbReference>
<dbReference type="PANTHER" id="PTHR31672">
    <property type="entry name" value="BNACNNG10540D PROTEIN"/>
    <property type="match status" value="1"/>
</dbReference>
<dbReference type="STRING" id="4155.A0A022Q5H0"/>
<dbReference type="NCBIfam" id="TIGR01640">
    <property type="entry name" value="F_box_assoc_1"/>
    <property type="match status" value="1"/>
</dbReference>
<dbReference type="Pfam" id="PF00646">
    <property type="entry name" value="F-box"/>
    <property type="match status" value="1"/>
</dbReference>
<feature type="domain" description="F-box" evidence="1">
    <location>
        <begin position="18"/>
        <end position="58"/>
    </location>
</feature>
<dbReference type="Proteomes" id="UP000030748">
    <property type="component" value="Unassembled WGS sequence"/>
</dbReference>
<dbReference type="InterPro" id="IPR017451">
    <property type="entry name" value="F-box-assoc_interact_dom"/>
</dbReference>
<protein>
    <recommendedName>
        <fullName evidence="1">F-box domain-containing protein</fullName>
    </recommendedName>
</protein>
<dbReference type="EMBL" id="KI632191">
    <property type="protein sequence ID" value="EYU22874.1"/>
    <property type="molecule type" value="Genomic_DNA"/>
</dbReference>
<evidence type="ECO:0000313" key="2">
    <source>
        <dbReference type="EMBL" id="EYU22874.1"/>
    </source>
</evidence>
<organism evidence="2 3">
    <name type="scientific">Erythranthe guttata</name>
    <name type="common">Yellow monkey flower</name>
    <name type="synonym">Mimulus guttatus</name>
    <dbReference type="NCBI Taxonomy" id="4155"/>
    <lineage>
        <taxon>Eukaryota</taxon>
        <taxon>Viridiplantae</taxon>
        <taxon>Streptophyta</taxon>
        <taxon>Embryophyta</taxon>
        <taxon>Tracheophyta</taxon>
        <taxon>Spermatophyta</taxon>
        <taxon>Magnoliopsida</taxon>
        <taxon>eudicotyledons</taxon>
        <taxon>Gunneridae</taxon>
        <taxon>Pentapetalae</taxon>
        <taxon>asterids</taxon>
        <taxon>lamiids</taxon>
        <taxon>Lamiales</taxon>
        <taxon>Phrymaceae</taxon>
        <taxon>Erythranthe</taxon>
    </lineage>
</organism>
<name>A0A022Q5H0_ERYGU</name>
<evidence type="ECO:0000259" key="1">
    <source>
        <dbReference type="SMART" id="SM00256"/>
    </source>
</evidence>
<dbReference type="OMA" id="RIAICKC"/>
<dbReference type="InterPro" id="IPR050796">
    <property type="entry name" value="SCF_F-box_component"/>
</dbReference>
<dbReference type="SUPFAM" id="SSF81383">
    <property type="entry name" value="F-box domain"/>
    <property type="match status" value="1"/>
</dbReference>
<proteinExistence type="predicted"/>
<reference evidence="2 3" key="1">
    <citation type="journal article" date="2013" name="Proc. Natl. Acad. Sci. U.S.A.">
        <title>Fine-scale variation in meiotic recombination in Mimulus inferred from population shotgun sequencing.</title>
        <authorList>
            <person name="Hellsten U."/>
            <person name="Wright K.M."/>
            <person name="Jenkins J."/>
            <person name="Shu S."/>
            <person name="Yuan Y."/>
            <person name="Wessler S.R."/>
            <person name="Schmutz J."/>
            <person name="Willis J.H."/>
            <person name="Rokhsar D.S."/>
        </authorList>
    </citation>
    <scope>NUCLEOTIDE SEQUENCE [LARGE SCALE GENOMIC DNA]</scope>
    <source>
        <strain evidence="3">cv. DUN x IM62</strain>
    </source>
</reference>
<dbReference type="SMART" id="SM00256">
    <property type="entry name" value="FBOX"/>
    <property type="match status" value="1"/>
</dbReference>